<feature type="region of interest" description="Disordered" evidence="6">
    <location>
        <begin position="282"/>
        <end position="319"/>
    </location>
</feature>
<feature type="compositionally biased region" description="Polar residues" evidence="6">
    <location>
        <begin position="291"/>
        <end position="301"/>
    </location>
</feature>
<feature type="compositionally biased region" description="Basic and acidic residues" evidence="6">
    <location>
        <begin position="408"/>
        <end position="417"/>
    </location>
</feature>
<dbReference type="PROSITE" id="PS00028">
    <property type="entry name" value="ZINC_FINGER_C2H2_1"/>
    <property type="match status" value="2"/>
</dbReference>
<keyword evidence="2" id="KW-0677">Repeat</keyword>
<dbReference type="PROSITE" id="PS50157">
    <property type="entry name" value="ZINC_FINGER_C2H2_2"/>
    <property type="match status" value="2"/>
</dbReference>
<dbReference type="GO" id="GO:0000981">
    <property type="term" value="F:DNA-binding transcription factor activity, RNA polymerase II-specific"/>
    <property type="evidence" value="ECO:0007669"/>
    <property type="project" value="TreeGrafter"/>
</dbReference>
<feature type="compositionally biased region" description="Basic residues" evidence="6">
    <location>
        <begin position="426"/>
        <end position="444"/>
    </location>
</feature>
<accession>A0A2N5TXD7</accession>
<dbReference type="PANTHER" id="PTHR14003">
    <property type="entry name" value="TRANSCRIPTIONAL REPRESSOR PROTEIN YY"/>
    <property type="match status" value="1"/>
</dbReference>
<keyword evidence="4" id="KW-0862">Zinc</keyword>
<evidence type="ECO:0000256" key="6">
    <source>
        <dbReference type="SAM" id="MobiDB-lite"/>
    </source>
</evidence>
<feature type="domain" description="C2H2-type" evidence="7">
    <location>
        <begin position="473"/>
        <end position="501"/>
    </location>
</feature>
<evidence type="ECO:0000313" key="8">
    <source>
        <dbReference type="EMBL" id="PLW30160.1"/>
    </source>
</evidence>
<evidence type="ECO:0000256" key="4">
    <source>
        <dbReference type="ARBA" id="ARBA00022833"/>
    </source>
</evidence>
<keyword evidence="3 5" id="KW-0863">Zinc-finger</keyword>
<proteinExistence type="predicted"/>
<dbReference type="PANTHER" id="PTHR14003:SF20">
    <property type="entry name" value="FINGER DOMAIN PROTEIN, PUTATIVE (AFU_ORTHOLOGUE AFUA_4G10380)-RELATED"/>
    <property type="match status" value="1"/>
</dbReference>
<dbReference type="SMART" id="SM00355">
    <property type="entry name" value="ZnF_C2H2"/>
    <property type="match status" value="2"/>
</dbReference>
<gene>
    <name evidence="8" type="ORF">PCASD_16472</name>
</gene>
<evidence type="ECO:0000313" key="9">
    <source>
        <dbReference type="Proteomes" id="UP000235392"/>
    </source>
</evidence>
<dbReference type="InterPro" id="IPR013087">
    <property type="entry name" value="Znf_C2H2_type"/>
</dbReference>
<evidence type="ECO:0000256" key="1">
    <source>
        <dbReference type="ARBA" id="ARBA00022723"/>
    </source>
</evidence>
<evidence type="ECO:0000256" key="3">
    <source>
        <dbReference type="ARBA" id="ARBA00022771"/>
    </source>
</evidence>
<sequence>MTEYNHNSAEDLVQLENLIDSDLYQDTLNMDFSNNASQDDCWQYENMHGSQTESQSSEHQVHQDYQLLARQTLIESPPVASDHLSWQGVQSSGYSCERDGHEPDYPNYLPSFSSGARELGWSKSGGSEHYSYFIDEQTGAHRQAQFFEGYSVEPTDLSYAFGLADSGESNTPNFPQCERAKEDEGEGFLTEAIQGSSSRALTFGYMYEPAPANASRPSLLSEWIDTSPASFPAVPDGTPPAAPQHFFIKSEESKSQAIEADGPREPMLGLYASACNISPADTGSPPDLSCSRRQTPGSGPITSAERPTTPYGSVSNGHSTFLPSGSKPFSSRSSFYGLSLESHFHLSDDNRIPHLDSRRSLSHIVSAISIPSPPQLFANIPISRTSSYGNPPALTFPSLLPPITDAHFHARPKENDSSKQTQPGKEHKKSSARSKTERPKRKRTHICNLCGKDFNRPSALLLHATVHTGERSNFCNVCGRSFSNLSNLRRHQRQLHVLESQMRLPEIPGPTSELDAYNFGSQTRF</sequence>
<feature type="domain" description="C2H2-type" evidence="7">
    <location>
        <begin position="445"/>
        <end position="472"/>
    </location>
</feature>
<dbReference type="Gene3D" id="3.30.160.60">
    <property type="entry name" value="Classic Zinc Finger"/>
    <property type="match status" value="2"/>
</dbReference>
<comment type="caution">
    <text evidence="8">The sequence shown here is derived from an EMBL/GenBank/DDBJ whole genome shotgun (WGS) entry which is preliminary data.</text>
</comment>
<feature type="compositionally biased region" description="Polar residues" evidence="6">
    <location>
        <begin position="310"/>
        <end position="319"/>
    </location>
</feature>
<dbReference type="GO" id="GO:0000785">
    <property type="term" value="C:chromatin"/>
    <property type="evidence" value="ECO:0007669"/>
    <property type="project" value="TreeGrafter"/>
</dbReference>
<dbReference type="GO" id="GO:0000978">
    <property type="term" value="F:RNA polymerase II cis-regulatory region sequence-specific DNA binding"/>
    <property type="evidence" value="ECO:0007669"/>
    <property type="project" value="TreeGrafter"/>
</dbReference>
<feature type="region of interest" description="Disordered" evidence="6">
    <location>
        <begin position="506"/>
        <end position="525"/>
    </location>
</feature>
<evidence type="ECO:0000256" key="2">
    <source>
        <dbReference type="ARBA" id="ARBA00022737"/>
    </source>
</evidence>
<name>A0A2N5TXD7_9BASI</name>
<dbReference type="Pfam" id="PF00096">
    <property type="entry name" value="zf-C2H2"/>
    <property type="match status" value="2"/>
</dbReference>
<dbReference type="InterPro" id="IPR036236">
    <property type="entry name" value="Znf_C2H2_sf"/>
</dbReference>
<keyword evidence="1" id="KW-0479">Metal-binding</keyword>
<reference evidence="8 9" key="1">
    <citation type="submission" date="2017-11" db="EMBL/GenBank/DDBJ databases">
        <title>De novo assembly and phasing of dikaryotic genomes from two isolates of Puccinia coronata f. sp. avenae, the causal agent of oat crown rust.</title>
        <authorList>
            <person name="Miller M.E."/>
            <person name="Zhang Y."/>
            <person name="Omidvar V."/>
            <person name="Sperschneider J."/>
            <person name="Schwessinger B."/>
            <person name="Raley C."/>
            <person name="Palmer J.M."/>
            <person name="Garnica D."/>
            <person name="Upadhyaya N."/>
            <person name="Rathjen J."/>
            <person name="Taylor J.M."/>
            <person name="Park R.F."/>
            <person name="Dodds P.N."/>
            <person name="Hirsch C.D."/>
            <person name="Kianian S.F."/>
            <person name="Figueroa M."/>
        </authorList>
    </citation>
    <scope>NUCLEOTIDE SEQUENCE [LARGE SCALE GENOMIC DNA]</scope>
    <source>
        <strain evidence="8">12SD80</strain>
    </source>
</reference>
<dbReference type="FunFam" id="3.30.160.60:FF:000446">
    <property type="entry name" value="Zinc finger protein"/>
    <property type="match status" value="1"/>
</dbReference>
<protein>
    <recommendedName>
        <fullName evidence="7">C2H2-type domain-containing protein</fullName>
    </recommendedName>
</protein>
<dbReference type="GO" id="GO:0005667">
    <property type="term" value="C:transcription regulator complex"/>
    <property type="evidence" value="ECO:0007669"/>
    <property type="project" value="TreeGrafter"/>
</dbReference>
<organism evidence="8 9">
    <name type="scientific">Puccinia coronata f. sp. avenae</name>
    <dbReference type="NCBI Taxonomy" id="200324"/>
    <lineage>
        <taxon>Eukaryota</taxon>
        <taxon>Fungi</taxon>
        <taxon>Dikarya</taxon>
        <taxon>Basidiomycota</taxon>
        <taxon>Pucciniomycotina</taxon>
        <taxon>Pucciniomycetes</taxon>
        <taxon>Pucciniales</taxon>
        <taxon>Pucciniaceae</taxon>
        <taxon>Puccinia</taxon>
    </lineage>
</organism>
<dbReference type="Proteomes" id="UP000235392">
    <property type="component" value="Unassembled WGS sequence"/>
</dbReference>
<feature type="region of interest" description="Disordered" evidence="6">
    <location>
        <begin position="408"/>
        <end position="444"/>
    </location>
</feature>
<evidence type="ECO:0000259" key="7">
    <source>
        <dbReference type="PROSITE" id="PS50157"/>
    </source>
</evidence>
<dbReference type="AlphaFoldDB" id="A0A2N5TXD7"/>
<dbReference type="EMBL" id="PGCI01000307">
    <property type="protein sequence ID" value="PLW30160.1"/>
    <property type="molecule type" value="Genomic_DNA"/>
</dbReference>
<dbReference type="GO" id="GO:0008270">
    <property type="term" value="F:zinc ion binding"/>
    <property type="evidence" value="ECO:0007669"/>
    <property type="project" value="UniProtKB-KW"/>
</dbReference>
<dbReference type="GO" id="GO:0031519">
    <property type="term" value="C:PcG protein complex"/>
    <property type="evidence" value="ECO:0007669"/>
    <property type="project" value="TreeGrafter"/>
</dbReference>
<evidence type="ECO:0000256" key="5">
    <source>
        <dbReference type="PROSITE-ProRule" id="PRU00042"/>
    </source>
</evidence>
<dbReference type="SUPFAM" id="SSF57667">
    <property type="entry name" value="beta-beta-alpha zinc fingers"/>
    <property type="match status" value="1"/>
</dbReference>